<dbReference type="InterPro" id="IPR013933">
    <property type="entry name" value="CRC_Rsc7/Swp82"/>
</dbReference>
<dbReference type="EMBL" id="JABAYA010000172">
    <property type="protein sequence ID" value="KAF7722882.1"/>
    <property type="molecule type" value="Genomic_DNA"/>
</dbReference>
<feature type="region of interest" description="Disordered" evidence="1">
    <location>
        <begin position="1"/>
        <end position="89"/>
    </location>
</feature>
<feature type="compositionally biased region" description="Acidic residues" evidence="1">
    <location>
        <begin position="28"/>
        <end position="48"/>
    </location>
</feature>
<reference evidence="2" key="1">
    <citation type="submission" date="2020-01" db="EMBL/GenBank/DDBJ databases">
        <title>Genome Sequencing of Three Apophysomyces-Like Fungal Strains Confirms a Novel Fungal Genus in the Mucoromycota with divergent Burkholderia-like Endosymbiotic Bacteria.</title>
        <authorList>
            <person name="Stajich J.E."/>
            <person name="Macias A.M."/>
            <person name="Carter-House D."/>
            <person name="Lovett B."/>
            <person name="Kasson L.R."/>
            <person name="Berry K."/>
            <person name="Grigoriev I."/>
            <person name="Chang Y."/>
            <person name="Spatafora J."/>
            <person name="Kasson M.T."/>
        </authorList>
    </citation>
    <scope>NUCLEOTIDE SEQUENCE</scope>
    <source>
        <strain evidence="2">NRRL A-21654</strain>
    </source>
</reference>
<feature type="compositionally biased region" description="Acidic residues" evidence="1">
    <location>
        <begin position="224"/>
        <end position="241"/>
    </location>
</feature>
<evidence type="ECO:0000313" key="3">
    <source>
        <dbReference type="Proteomes" id="UP000605846"/>
    </source>
</evidence>
<evidence type="ECO:0000256" key="1">
    <source>
        <dbReference type="SAM" id="MobiDB-lite"/>
    </source>
</evidence>
<feature type="region of interest" description="Disordered" evidence="1">
    <location>
        <begin position="329"/>
        <end position="417"/>
    </location>
</feature>
<dbReference type="OrthoDB" id="5598844at2759"/>
<proteinExistence type="predicted"/>
<feature type="compositionally biased region" description="Low complexity" evidence="1">
    <location>
        <begin position="358"/>
        <end position="413"/>
    </location>
</feature>
<accession>A0A8H7BNG4</accession>
<name>A0A8H7BNG4_9FUNG</name>
<feature type="compositionally biased region" description="Basic residues" evidence="1">
    <location>
        <begin position="1"/>
        <end position="16"/>
    </location>
</feature>
<dbReference type="Pfam" id="PF08624">
    <property type="entry name" value="CRC_subunit"/>
    <property type="match status" value="1"/>
</dbReference>
<dbReference type="AlphaFoldDB" id="A0A8H7BNG4"/>
<keyword evidence="3" id="KW-1185">Reference proteome</keyword>
<feature type="compositionally biased region" description="Basic and acidic residues" evidence="1">
    <location>
        <begin position="329"/>
        <end position="342"/>
    </location>
</feature>
<feature type="region of interest" description="Disordered" evidence="1">
    <location>
        <begin position="220"/>
        <end position="248"/>
    </location>
</feature>
<protein>
    <submittedName>
        <fullName evidence="2">Uncharacterized protein</fullName>
    </submittedName>
</protein>
<evidence type="ECO:0000313" key="2">
    <source>
        <dbReference type="EMBL" id="KAF7722882.1"/>
    </source>
</evidence>
<feature type="compositionally biased region" description="Basic and acidic residues" evidence="1">
    <location>
        <begin position="17"/>
        <end position="27"/>
    </location>
</feature>
<sequence>MSNKRKGRPPKKKAARSGRDVDARDEIADVDYLDEESDHSFDDDDLDLSDAGMHSPSHPGKKRGRPKAKDERPKKLIRQDSESDIDEMGEKKIDRDGHLLDGITSTINYNLLGIAHRCLLGRQYRVPTFELPDRGNMLFMFSKDPAALLGFRDSFVFLKKNPKLVKVHVTDGEKGYLVEMNLLRSTFRTREVSVVTARSVFKQFGHRVLKKGRRGRDDYYYTGEVDEDGDGDGNDNSEDDAKETADKSWSPFALSGRNNITNKRITSLAAPITDVNWMHHVAMSIRDFNAQLCEFRRENPTFYDIHTNVHQIPSMKQPKRLLYRTEDQVKKELGSSQDDKKQNKLPGKSGHESAASVPTSMPQQQTAQQAQQQQSQQATKQQQQQQQPQQAQQQTQQSQPSQHQSRQQQQQSSHIEPHAAVASQLQNRQNAVPNQFHAGYPMAQARFNQPQPATDPNARKMAMDNAAAQQMYYQMALAGNRPPVVASTAQQHYQAQIMSQPPMGYNMQAPSMPNVYPYMHSGNM</sequence>
<dbReference type="Proteomes" id="UP000605846">
    <property type="component" value="Unassembled WGS sequence"/>
</dbReference>
<organism evidence="2 3">
    <name type="scientific">Apophysomyces ossiformis</name>
    <dbReference type="NCBI Taxonomy" id="679940"/>
    <lineage>
        <taxon>Eukaryota</taxon>
        <taxon>Fungi</taxon>
        <taxon>Fungi incertae sedis</taxon>
        <taxon>Mucoromycota</taxon>
        <taxon>Mucoromycotina</taxon>
        <taxon>Mucoromycetes</taxon>
        <taxon>Mucorales</taxon>
        <taxon>Mucorineae</taxon>
        <taxon>Mucoraceae</taxon>
        <taxon>Apophysomyces</taxon>
    </lineage>
</organism>
<comment type="caution">
    <text evidence="2">The sequence shown here is derived from an EMBL/GenBank/DDBJ whole genome shotgun (WGS) entry which is preliminary data.</text>
</comment>
<feature type="compositionally biased region" description="Basic and acidic residues" evidence="1">
    <location>
        <begin position="67"/>
        <end position="81"/>
    </location>
</feature>
<gene>
    <name evidence="2" type="ORF">EC973_002602</name>
</gene>